<reference evidence="1 2" key="1">
    <citation type="journal article" date="2019" name="Mol. Biol. Evol.">
        <title>Blast fungal genomes show frequent chromosomal changes, gene gains and losses, and effector gene turnover.</title>
        <authorList>
            <person name="Gomez Luciano L.B."/>
            <person name="Jason Tsai I."/>
            <person name="Chuma I."/>
            <person name="Tosa Y."/>
            <person name="Chen Y.H."/>
            <person name="Li J.Y."/>
            <person name="Li M.Y."/>
            <person name="Jade Lu M.Y."/>
            <person name="Nakayashiki H."/>
            <person name="Li W.H."/>
        </authorList>
    </citation>
    <scope>NUCLEOTIDE SEQUENCE [LARGE SCALE GENOMIC DNA]</scope>
    <source>
        <strain evidence="1">MZ5-1-6</strain>
    </source>
</reference>
<proteinExistence type="predicted"/>
<evidence type="ECO:0000313" key="2">
    <source>
        <dbReference type="Proteomes" id="UP000294847"/>
    </source>
</evidence>
<accession>A0A4P7MW73</accession>
<name>A0A4P7MW73_PYROR</name>
<organism evidence="1 2">
    <name type="scientific">Pyricularia oryzae</name>
    <name type="common">Rice blast fungus</name>
    <name type="synonym">Magnaporthe oryzae</name>
    <dbReference type="NCBI Taxonomy" id="318829"/>
    <lineage>
        <taxon>Eukaryota</taxon>
        <taxon>Fungi</taxon>
        <taxon>Dikarya</taxon>
        <taxon>Ascomycota</taxon>
        <taxon>Pezizomycotina</taxon>
        <taxon>Sordariomycetes</taxon>
        <taxon>Sordariomycetidae</taxon>
        <taxon>Magnaporthales</taxon>
        <taxon>Pyriculariaceae</taxon>
        <taxon>Pyricularia</taxon>
    </lineage>
</organism>
<sequence>MEMEIGGCGSYDRSWRSLSNPFYRPFGKYQYRSPYRACSFCAPVAKTNTATGYLALKNFGHENAMRLVYLDILTVSATTSPRTLSLQCRRLLRAVKFSSHSKPIFTYSFCQRGSVVPPYFHSRTGSRCINVMLEGQASPNNIEEQKRATKQTLPPN</sequence>
<dbReference type="EMBL" id="CP034204">
    <property type="protein sequence ID" value="QBZ53472.1"/>
    <property type="molecule type" value="Genomic_DNA"/>
</dbReference>
<evidence type="ECO:0000313" key="1">
    <source>
        <dbReference type="EMBL" id="QBZ53472.1"/>
    </source>
</evidence>
<protein>
    <submittedName>
        <fullName evidence="1">Uncharacterized protein</fullName>
    </submittedName>
</protein>
<gene>
    <name evidence="1" type="ORF">PoMZ_09152</name>
</gene>
<dbReference type="Proteomes" id="UP000294847">
    <property type="component" value="Chromosome 1"/>
</dbReference>
<dbReference type="AlphaFoldDB" id="A0A4P7MW73"/>